<dbReference type="InterPro" id="IPR008847">
    <property type="entry name" value="Suf"/>
</dbReference>
<evidence type="ECO:0000313" key="7">
    <source>
        <dbReference type="Proteomes" id="UP000594260"/>
    </source>
</evidence>
<evidence type="ECO:0000256" key="2">
    <source>
        <dbReference type="ARBA" id="ARBA00022737"/>
    </source>
</evidence>
<dbReference type="GO" id="GO:0003729">
    <property type="term" value="F:mRNA binding"/>
    <property type="evidence" value="ECO:0007669"/>
    <property type="project" value="TreeGrafter"/>
</dbReference>
<dbReference type="GeneID" id="111248901"/>
<dbReference type="InterPro" id="IPR011990">
    <property type="entry name" value="TPR-like_helical_dom_sf"/>
</dbReference>
<dbReference type="KEGG" id="vde:111248901"/>
<dbReference type="AlphaFoldDB" id="A0A7M7K9L6"/>
<dbReference type="PANTHER" id="PTHR19980:SF0">
    <property type="entry name" value="CLEAVAGE STIMULATION FACTOR SUBUNIT 3"/>
    <property type="match status" value="1"/>
</dbReference>
<keyword evidence="3" id="KW-0539">Nucleus</keyword>
<keyword evidence="2" id="KW-0677">Repeat</keyword>
<evidence type="ECO:0000256" key="1">
    <source>
        <dbReference type="ARBA" id="ARBA00004123"/>
    </source>
</evidence>
<organism evidence="6 7">
    <name type="scientific">Varroa destructor</name>
    <name type="common">Honeybee mite</name>
    <dbReference type="NCBI Taxonomy" id="109461"/>
    <lineage>
        <taxon>Eukaryota</taxon>
        <taxon>Metazoa</taxon>
        <taxon>Ecdysozoa</taxon>
        <taxon>Arthropoda</taxon>
        <taxon>Chelicerata</taxon>
        <taxon>Arachnida</taxon>
        <taxon>Acari</taxon>
        <taxon>Parasitiformes</taxon>
        <taxon>Mesostigmata</taxon>
        <taxon>Gamasina</taxon>
        <taxon>Dermanyssoidea</taxon>
        <taxon>Varroidae</taxon>
        <taxon>Varroa</taxon>
    </lineage>
</organism>
<dbReference type="InParanoid" id="A0A7M7K9L6"/>
<dbReference type="InterPro" id="IPR045243">
    <property type="entry name" value="Rna14-like"/>
</dbReference>
<name>A0A7M7K9L6_VARDE</name>
<keyword evidence="7" id="KW-1185">Reference proteome</keyword>
<dbReference type="RefSeq" id="XP_022657730.1">
    <property type="nucleotide sequence ID" value="XM_022801995.1"/>
</dbReference>
<dbReference type="InterPro" id="IPR003107">
    <property type="entry name" value="HAT"/>
</dbReference>
<accession>A0A7M7K9L6</accession>
<dbReference type="EnsemblMetazoa" id="XM_022801995">
    <property type="protein sequence ID" value="XP_022657730"/>
    <property type="gene ID" value="LOC111248901"/>
</dbReference>
<dbReference type="Proteomes" id="UP000594260">
    <property type="component" value="Unplaced"/>
</dbReference>
<proteinExistence type="predicted"/>
<dbReference type="SUPFAM" id="SSF48452">
    <property type="entry name" value="TPR-like"/>
    <property type="match status" value="1"/>
</dbReference>
<dbReference type="OMA" id="CFRGPFV"/>
<feature type="domain" description="Suppressor of forked" evidence="5">
    <location>
        <begin position="8"/>
        <end position="532"/>
    </location>
</feature>
<dbReference type="FunCoup" id="A0A7M7K9L6">
    <property type="interactions" value="1986"/>
</dbReference>
<dbReference type="FunFam" id="1.25.40.1040:FF:000002">
    <property type="entry name" value="Cleavage stimulation factor subunit 3"/>
    <property type="match status" value="1"/>
</dbReference>
<dbReference type="Pfam" id="PF05843">
    <property type="entry name" value="Suf"/>
    <property type="match status" value="1"/>
</dbReference>
<protein>
    <recommendedName>
        <fullName evidence="5">Suppressor of forked domain-containing protein</fullName>
    </recommendedName>
</protein>
<evidence type="ECO:0000256" key="3">
    <source>
        <dbReference type="ARBA" id="ARBA00023242"/>
    </source>
</evidence>
<dbReference type="OrthoDB" id="26282at2759"/>
<evidence type="ECO:0000313" key="6">
    <source>
        <dbReference type="EnsemblMetazoa" id="XP_022657730"/>
    </source>
</evidence>
<dbReference type="GO" id="GO:0005634">
    <property type="term" value="C:nucleus"/>
    <property type="evidence" value="ECO:0007669"/>
    <property type="project" value="UniProtKB-SubCell"/>
</dbReference>
<dbReference type="SMART" id="SM00386">
    <property type="entry name" value="HAT"/>
    <property type="match status" value="11"/>
</dbReference>
<evidence type="ECO:0000259" key="5">
    <source>
        <dbReference type="Pfam" id="PF05843"/>
    </source>
</evidence>
<dbReference type="Gene3D" id="1.25.40.1040">
    <property type="match status" value="1"/>
</dbReference>
<comment type="subcellular location">
    <subcellularLocation>
        <location evidence="1">Nucleus</location>
    </subcellularLocation>
</comment>
<dbReference type="PANTHER" id="PTHR19980">
    <property type="entry name" value="RNA CLEAVAGE STIMULATION FACTOR"/>
    <property type="match status" value="1"/>
</dbReference>
<dbReference type="CTD" id="3354994"/>
<feature type="region of interest" description="Disordered" evidence="4">
    <location>
        <begin position="662"/>
        <end position="710"/>
    </location>
</feature>
<dbReference type="GO" id="GO:0031124">
    <property type="term" value="P:mRNA 3'-end processing"/>
    <property type="evidence" value="ECO:0007669"/>
    <property type="project" value="InterPro"/>
</dbReference>
<evidence type="ECO:0000256" key="4">
    <source>
        <dbReference type="SAM" id="MobiDB-lite"/>
    </source>
</evidence>
<sequence length="710" mass="81736">MSDTERLRASEKRLEENPYDIEAWSVLVRDAQARKIEDAREVYERLVSTFPNTGRYWKVYIEHELKARCFDRVEKLFTRSLIKVLNMDLWKCYLAYVKETKASLPSYREKMAQAYDFTLDKMGMDVSSSSVWHDYVNFLKSVDAVGSYAENQRITAVRKVYQKGVHNPMTNIEQLWKDYVTYEQNINPLIAEKMISDRSRDYMNARRVSKEYEVHSRGINKNMPSVPPQGTPEEMRQLELWKKLIAWEKSNPLRSEDLALVTRRVMFAYEQCLLCLGHHADIWLQAAQFLDERSRAAADRGDPTLGRQYAEEAATMYERAISGLLCRCQLLYFAYADFEEGRNNHKKVHDIYNRLIDIRDSDPTLAYVQYLKFARRAEGIKSARQVFKKAREDERSNHHVYVAAALMEYNCSKDKTIAFKIFELGLKKYGGNSDYVLAYIDYLSHQNDDSNTRVLFERVLTSGQLSAEKSLDIWNKFLEFESHIGDLTSILKVEKRRAAAIEKLKEFEGKETALLVDRYRFLELVPCSPAELITMGYRELLLKNRGALAGGLVAGAILDAGEAHKEKVFRPDVLQMIPFKPKQMCPNGSHPVPGGVFPAPPAAAELMVRLPPPTSFNGPFVAVDKLIDIFMNMNLPEKMPEPDAAQNGLTLKIFEHVLKPVDFGQGQKRPRGGGDNSDSENEENGFPNQLSNEIFRSRQQRKVQQQQHQQ</sequence>
<reference evidence="6" key="1">
    <citation type="submission" date="2021-01" db="UniProtKB">
        <authorList>
            <consortium name="EnsemblMetazoa"/>
        </authorList>
    </citation>
    <scope>IDENTIFICATION</scope>
</reference>